<name>A0A7C9F1E6_OPUST</name>
<reference evidence="1" key="2">
    <citation type="submission" date="2020-07" db="EMBL/GenBank/DDBJ databases">
        <authorList>
            <person name="Vera ALvarez R."/>
            <person name="Arias-Moreno D.M."/>
            <person name="Jimenez-Jacinto V."/>
            <person name="Jimenez-Bremont J.F."/>
            <person name="Swaminathan K."/>
            <person name="Moose S.P."/>
            <person name="Guerrero-Gonzalez M.L."/>
            <person name="Marino-Ramirez L."/>
            <person name="Landsman D."/>
            <person name="Rodriguez-Kessler M."/>
            <person name="Delgado-Sanchez P."/>
        </authorList>
    </citation>
    <scope>NUCLEOTIDE SEQUENCE</scope>
    <source>
        <tissue evidence="1">Cladode</tissue>
    </source>
</reference>
<sequence>MLGLTQVRVLLPVLITRSQDFGERWLPTSTSMLRVELHRERERFATPVGTGQSNRYRSGPVLWRKCFCTTNVGQVWKMLCLVLMTCIFNKWGKGLTWSIGGGYSVINPNGSLFAVYPREDCQNEPS</sequence>
<evidence type="ECO:0000313" key="1">
    <source>
        <dbReference type="EMBL" id="MBA4670844.1"/>
    </source>
</evidence>
<reference evidence="1" key="1">
    <citation type="journal article" date="2013" name="J. Plant Res.">
        <title>Effect of fungi and light on seed germination of three Opuntia species from semiarid lands of central Mexico.</title>
        <authorList>
            <person name="Delgado-Sanchez P."/>
            <person name="Jimenez-Bremont J.F."/>
            <person name="Guerrero-Gonzalez Mde L."/>
            <person name="Flores J."/>
        </authorList>
    </citation>
    <scope>NUCLEOTIDE SEQUENCE</scope>
    <source>
        <tissue evidence="1">Cladode</tissue>
    </source>
</reference>
<organism evidence="1">
    <name type="scientific">Opuntia streptacantha</name>
    <name type="common">Prickly pear cactus</name>
    <name type="synonym">Opuntia cardona</name>
    <dbReference type="NCBI Taxonomy" id="393608"/>
    <lineage>
        <taxon>Eukaryota</taxon>
        <taxon>Viridiplantae</taxon>
        <taxon>Streptophyta</taxon>
        <taxon>Embryophyta</taxon>
        <taxon>Tracheophyta</taxon>
        <taxon>Spermatophyta</taxon>
        <taxon>Magnoliopsida</taxon>
        <taxon>eudicotyledons</taxon>
        <taxon>Gunneridae</taxon>
        <taxon>Pentapetalae</taxon>
        <taxon>Caryophyllales</taxon>
        <taxon>Cactineae</taxon>
        <taxon>Cactaceae</taxon>
        <taxon>Opuntioideae</taxon>
        <taxon>Opuntia</taxon>
    </lineage>
</organism>
<accession>A0A7C9F1E6</accession>
<dbReference type="EMBL" id="GISG01248882">
    <property type="protein sequence ID" value="MBA4670844.1"/>
    <property type="molecule type" value="Transcribed_RNA"/>
</dbReference>
<dbReference type="AlphaFoldDB" id="A0A7C9F1E6"/>
<proteinExistence type="predicted"/>
<protein>
    <submittedName>
        <fullName evidence="1">Uncharacterized protein</fullName>
    </submittedName>
</protein>